<comment type="caution">
    <text evidence="2">The sequence shown here is derived from an EMBL/GenBank/DDBJ whole genome shotgun (WGS) entry which is preliminary data.</text>
</comment>
<evidence type="ECO:0000256" key="1">
    <source>
        <dbReference type="SAM" id="MobiDB-lite"/>
    </source>
</evidence>
<name>A0ABU8UE37_9ACTN</name>
<feature type="compositionally biased region" description="Low complexity" evidence="1">
    <location>
        <begin position="21"/>
        <end position="32"/>
    </location>
</feature>
<organism evidence="2 3">
    <name type="scientific">Streptomyces caledonius</name>
    <dbReference type="NCBI Taxonomy" id="3134107"/>
    <lineage>
        <taxon>Bacteria</taxon>
        <taxon>Bacillati</taxon>
        <taxon>Actinomycetota</taxon>
        <taxon>Actinomycetes</taxon>
        <taxon>Kitasatosporales</taxon>
        <taxon>Streptomycetaceae</taxon>
        <taxon>Streptomyces</taxon>
    </lineage>
</organism>
<gene>
    <name evidence="2" type="ORF">WKI68_40250</name>
</gene>
<keyword evidence="3" id="KW-1185">Reference proteome</keyword>
<feature type="compositionally biased region" description="Basic and acidic residues" evidence="1">
    <location>
        <begin position="1"/>
        <end position="12"/>
    </location>
</feature>
<dbReference type="EMBL" id="JBBKAM010000004">
    <property type="protein sequence ID" value="MEJ8645771.1"/>
    <property type="molecule type" value="Genomic_DNA"/>
</dbReference>
<feature type="region of interest" description="Disordered" evidence="1">
    <location>
        <begin position="88"/>
        <end position="109"/>
    </location>
</feature>
<sequence length="190" mass="20185">MRGRHAAGDLGRRTLRPATFSSPSPSPSSASAGAFGKEAVRADLDAAVAAAGFPEGTKTGIPTPDASADRPTTDKERAREQVVARMAACGPVWSSSDSPTSGDEDPGKERRQFHAVLAGLVERGWKETRPAEQVPLGERGSMVTAAYQKQGWSLYAHHTEMGLIRMATITATEDACTSQFTDEELALLED</sequence>
<dbReference type="Proteomes" id="UP001382904">
    <property type="component" value="Unassembled WGS sequence"/>
</dbReference>
<reference evidence="2 3" key="1">
    <citation type="submission" date="2024-03" db="EMBL/GenBank/DDBJ databases">
        <title>Novel Streptomyces species of biotechnological and ecological value are a feature of Machair soil.</title>
        <authorList>
            <person name="Prole J.R."/>
            <person name="Goodfellow M."/>
            <person name="Allenby N."/>
            <person name="Ward A.C."/>
        </authorList>
    </citation>
    <scope>NUCLEOTIDE SEQUENCE [LARGE SCALE GENOMIC DNA]</scope>
    <source>
        <strain evidence="2 3">MS1.HAVA.3</strain>
    </source>
</reference>
<evidence type="ECO:0000313" key="2">
    <source>
        <dbReference type="EMBL" id="MEJ8645771.1"/>
    </source>
</evidence>
<feature type="region of interest" description="Disordered" evidence="1">
    <location>
        <begin position="1"/>
        <end position="35"/>
    </location>
</feature>
<proteinExistence type="predicted"/>
<protein>
    <submittedName>
        <fullName evidence="2">Uncharacterized protein</fullName>
    </submittedName>
</protein>
<feature type="region of interest" description="Disordered" evidence="1">
    <location>
        <begin position="51"/>
        <end position="76"/>
    </location>
</feature>
<feature type="compositionally biased region" description="Basic and acidic residues" evidence="1">
    <location>
        <begin position="67"/>
        <end position="76"/>
    </location>
</feature>
<accession>A0ABU8UE37</accession>
<evidence type="ECO:0000313" key="3">
    <source>
        <dbReference type="Proteomes" id="UP001382904"/>
    </source>
</evidence>